<feature type="domain" description="AB hydrolase-1" evidence="1">
    <location>
        <begin position="76"/>
        <end position="307"/>
    </location>
</feature>
<proteinExistence type="predicted"/>
<name>A0A495D3E3_9PROT</name>
<dbReference type="InterPro" id="IPR029058">
    <property type="entry name" value="AB_hydrolase_fold"/>
</dbReference>
<dbReference type="InterPro" id="IPR000639">
    <property type="entry name" value="Epox_hydrolase-like"/>
</dbReference>
<evidence type="ECO:0000313" key="3">
    <source>
        <dbReference type="Proteomes" id="UP000273675"/>
    </source>
</evidence>
<dbReference type="PANTHER" id="PTHR46438">
    <property type="entry name" value="ALPHA/BETA-HYDROLASES SUPERFAMILY PROTEIN"/>
    <property type="match status" value="1"/>
</dbReference>
<reference evidence="2 3" key="1">
    <citation type="submission" date="2018-10" db="EMBL/GenBank/DDBJ databases">
        <title>Genomic Encyclopedia of Type Strains, Phase IV (KMG-IV): sequencing the most valuable type-strain genomes for metagenomic binning, comparative biology and taxonomic classification.</title>
        <authorList>
            <person name="Goeker M."/>
        </authorList>
    </citation>
    <scope>NUCLEOTIDE SEQUENCE [LARGE SCALE GENOMIC DNA]</scope>
    <source>
        <strain evidence="2 3">DSM 4734</strain>
    </source>
</reference>
<protein>
    <submittedName>
        <fullName evidence="2">Pimeloyl-ACP methyl ester carboxylesterase</fullName>
    </submittedName>
</protein>
<dbReference type="InterPro" id="IPR000073">
    <property type="entry name" value="AB_hydrolase_1"/>
</dbReference>
<dbReference type="OrthoDB" id="9785847at2"/>
<evidence type="ECO:0000313" key="2">
    <source>
        <dbReference type="EMBL" id="RKQ96435.1"/>
    </source>
</evidence>
<gene>
    <name evidence="2" type="ORF">C7435_1765</name>
</gene>
<evidence type="ECO:0000259" key="1">
    <source>
        <dbReference type="Pfam" id="PF00561"/>
    </source>
</evidence>
<dbReference type="AlphaFoldDB" id="A0A495D3E3"/>
<dbReference type="GO" id="GO:0003824">
    <property type="term" value="F:catalytic activity"/>
    <property type="evidence" value="ECO:0007669"/>
    <property type="project" value="InterPro"/>
</dbReference>
<dbReference type="EMBL" id="RBIM01000004">
    <property type="protein sequence ID" value="RKQ96435.1"/>
    <property type="molecule type" value="Genomic_DNA"/>
</dbReference>
<dbReference type="SUPFAM" id="SSF53474">
    <property type="entry name" value="alpha/beta-Hydrolases"/>
    <property type="match status" value="1"/>
</dbReference>
<dbReference type="Gene3D" id="3.40.50.1820">
    <property type="entry name" value="alpha/beta hydrolase"/>
    <property type="match status" value="1"/>
</dbReference>
<dbReference type="PANTHER" id="PTHR46438:SF11">
    <property type="entry name" value="LIPASE-RELATED"/>
    <property type="match status" value="1"/>
</dbReference>
<dbReference type="Pfam" id="PF00561">
    <property type="entry name" value="Abhydrolase_1"/>
    <property type="match status" value="1"/>
</dbReference>
<sequence length="321" mass="34562">MRLVIGLLLGLALLAGLVVFWLQRENADAPDPVGDDIGVAAIPVMIDSPWWGESDRLVDVDGVMTRVRIDGPDDAPVLVMVHGFSHSLESWDAWAADLSADYRVVRMDLPGHGLTGPDPQSRYSVPQTVEFLDQLMAELDIPEATLVGNSLGGLASWRLAVAHPDRVNRLVLLAPGGYSINGVTEEPVAVPMPVRFYLTQAPQPVIHAATQALFGDAARMPEGMSDRVYALMQGDGVGEAMIERLEVFTLPEPSADLARIDVPTLILWGEADRVVPPSHGPLMAATIPQAQLITYPGLGHVVHEEAPDQTVADMRAFLAAQ</sequence>
<comment type="caution">
    <text evidence="2">The sequence shown here is derived from an EMBL/GenBank/DDBJ whole genome shotgun (WGS) entry which is preliminary data.</text>
</comment>
<dbReference type="RefSeq" id="WP_121210957.1">
    <property type="nucleotide sequence ID" value="NZ_RBIM01000004.1"/>
</dbReference>
<dbReference type="PRINTS" id="PR00412">
    <property type="entry name" value="EPOXHYDRLASE"/>
</dbReference>
<accession>A0A495D3E3</accession>
<dbReference type="PRINTS" id="PR00111">
    <property type="entry name" value="ABHYDROLASE"/>
</dbReference>
<organism evidence="2 3">
    <name type="scientific">Maricaulis maris</name>
    <dbReference type="NCBI Taxonomy" id="74318"/>
    <lineage>
        <taxon>Bacteria</taxon>
        <taxon>Pseudomonadati</taxon>
        <taxon>Pseudomonadota</taxon>
        <taxon>Alphaproteobacteria</taxon>
        <taxon>Maricaulales</taxon>
        <taxon>Maricaulaceae</taxon>
        <taxon>Maricaulis</taxon>
    </lineage>
</organism>
<dbReference type="Proteomes" id="UP000273675">
    <property type="component" value="Unassembled WGS sequence"/>
</dbReference>